<dbReference type="AlphaFoldDB" id="A0A9Q2W0B0"/>
<protein>
    <submittedName>
        <fullName evidence="1">Uncharacterized protein</fullName>
    </submittedName>
</protein>
<reference evidence="1" key="1">
    <citation type="submission" date="2021-05" db="EMBL/GenBank/DDBJ databases">
        <title>Whole genome sequence of Curtobacterium flaccumfaciens pv. flaccumfaciens strain CFBP 3417.</title>
        <authorList>
            <person name="Osdaghi E."/>
            <person name="Taghouti G."/>
            <person name="Portier P."/>
            <person name="Fazliarab A."/>
            <person name="Taghavi S.M."/>
            <person name="Briand M."/>
            <person name="Le-Saux M."/>
            <person name="Jacques M.-A."/>
        </authorList>
    </citation>
    <scope>NUCLEOTIDE SEQUENCE</scope>
    <source>
        <strain evidence="1">CFBP 3417</strain>
    </source>
</reference>
<dbReference type="Proteomes" id="UP000709437">
    <property type="component" value="Unassembled WGS sequence"/>
</dbReference>
<comment type="caution">
    <text evidence="1">The sequence shown here is derived from an EMBL/GenBank/DDBJ whole genome shotgun (WGS) entry which is preliminary data.</text>
</comment>
<organism evidence="1 2">
    <name type="scientific">Curtobacterium flaccumfaciens pv. flaccumfaciens</name>
    <dbReference type="NCBI Taxonomy" id="138532"/>
    <lineage>
        <taxon>Bacteria</taxon>
        <taxon>Bacillati</taxon>
        <taxon>Actinomycetota</taxon>
        <taxon>Actinomycetes</taxon>
        <taxon>Micrococcales</taxon>
        <taxon>Microbacteriaceae</taxon>
        <taxon>Curtobacterium</taxon>
    </lineage>
</organism>
<dbReference type="EMBL" id="JAHEWX010000002">
    <property type="protein sequence ID" value="MBT1540551.1"/>
    <property type="molecule type" value="Genomic_DNA"/>
</dbReference>
<accession>A0A9Q2W0B0</accession>
<evidence type="ECO:0000313" key="1">
    <source>
        <dbReference type="EMBL" id="MBT1540551.1"/>
    </source>
</evidence>
<sequence>MRILSIVARGLGALLTTVAKTIGGMLGAKPYIDSHAAELLPRREDYRP</sequence>
<evidence type="ECO:0000313" key="2">
    <source>
        <dbReference type="Proteomes" id="UP000709437"/>
    </source>
</evidence>
<gene>
    <name evidence="1" type="ORF">KK103_02150</name>
</gene>
<proteinExistence type="predicted"/>
<name>A0A9Q2W0B0_9MICO</name>